<evidence type="ECO:0000313" key="4">
    <source>
        <dbReference type="EMBL" id="QGW29494.1"/>
    </source>
</evidence>
<dbReference type="AlphaFoldDB" id="A0A6I6GAR6"/>
<dbReference type="Gene3D" id="1.10.530.10">
    <property type="match status" value="1"/>
</dbReference>
<organism evidence="4 5">
    <name type="scientific">Phnomibacter ginsenosidimutans</name>
    <dbReference type="NCBI Taxonomy" id="2676868"/>
    <lineage>
        <taxon>Bacteria</taxon>
        <taxon>Pseudomonadati</taxon>
        <taxon>Bacteroidota</taxon>
        <taxon>Chitinophagia</taxon>
        <taxon>Chitinophagales</taxon>
        <taxon>Chitinophagaceae</taxon>
        <taxon>Phnomibacter</taxon>
    </lineage>
</organism>
<evidence type="ECO:0000256" key="1">
    <source>
        <dbReference type="ARBA" id="ARBA00007734"/>
    </source>
</evidence>
<protein>
    <submittedName>
        <fullName evidence="4">Transglycosylase SLT domain-containing protein</fullName>
    </submittedName>
</protein>
<dbReference type="InterPro" id="IPR023346">
    <property type="entry name" value="Lysozyme-like_dom_sf"/>
</dbReference>
<feature type="domain" description="Transglycosylase SLT" evidence="3">
    <location>
        <begin position="91"/>
        <end position="196"/>
    </location>
</feature>
<evidence type="ECO:0000256" key="2">
    <source>
        <dbReference type="SAM" id="MobiDB-lite"/>
    </source>
</evidence>
<evidence type="ECO:0000313" key="5">
    <source>
        <dbReference type="Proteomes" id="UP000426027"/>
    </source>
</evidence>
<name>A0A6I6GAR6_9BACT</name>
<dbReference type="Pfam" id="PF01464">
    <property type="entry name" value="SLT"/>
    <property type="match status" value="1"/>
</dbReference>
<dbReference type="InterPro" id="IPR008258">
    <property type="entry name" value="Transglycosylase_SLT_dom_1"/>
</dbReference>
<dbReference type="EMBL" id="CP046566">
    <property type="protein sequence ID" value="QGW29494.1"/>
    <property type="molecule type" value="Genomic_DNA"/>
</dbReference>
<feature type="region of interest" description="Disordered" evidence="2">
    <location>
        <begin position="1"/>
        <end position="28"/>
    </location>
</feature>
<comment type="similarity">
    <text evidence="1">Belongs to the transglycosylase Slt family.</text>
</comment>
<gene>
    <name evidence="4" type="ORF">GLV81_16505</name>
</gene>
<sequence length="352" mass="39415">MLMTVAAAATDPKVKPAEKKDTTGGKGLEEKGFRNLFVNTPGTNGVAAAPQLNPQVLPFVEDYLKKHEKHLQSMKGWAGPYFSMMDAILQSYGLPKELKYLAVIESNLQSYAQSWAGAVGPWQFMPETGRRMGLRITYRFDERTDYYKSTHAAAKYLRELHDQLGDWLLVIAAYNGGPGNVQSAIRKSGSRDFWKLQFYLPQESRNHVKKFISTHYIMEGAAGQTTSTKEEWANHQTKMVDQIAQMQTQLDPAVLNSTATTEVQGRYNSVVVANALAMDINTFNALNPGFDAIVNTEKGYTLRIPTDKMEFFKTNRFNILYQSVVATMQQATNRSTQYPATEAKPAAKKSLN</sequence>
<dbReference type="PANTHER" id="PTHR37423">
    <property type="entry name" value="SOLUBLE LYTIC MUREIN TRANSGLYCOSYLASE-RELATED"/>
    <property type="match status" value="1"/>
</dbReference>
<dbReference type="SUPFAM" id="SSF53955">
    <property type="entry name" value="Lysozyme-like"/>
    <property type="match status" value="1"/>
</dbReference>
<evidence type="ECO:0000259" key="3">
    <source>
        <dbReference type="Pfam" id="PF01464"/>
    </source>
</evidence>
<proteinExistence type="inferred from homology"/>
<dbReference type="Proteomes" id="UP000426027">
    <property type="component" value="Chromosome"/>
</dbReference>
<feature type="compositionally biased region" description="Basic and acidic residues" evidence="2">
    <location>
        <begin position="12"/>
        <end position="28"/>
    </location>
</feature>
<accession>A0A6I6GAR6</accession>
<dbReference type="PANTHER" id="PTHR37423:SF2">
    <property type="entry name" value="MEMBRANE-BOUND LYTIC MUREIN TRANSGLYCOSYLASE C"/>
    <property type="match status" value="1"/>
</dbReference>
<dbReference type="KEGG" id="fls:GLV81_16505"/>
<feature type="region of interest" description="Disordered" evidence="2">
    <location>
        <begin position="332"/>
        <end position="352"/>
    </location>
</feature>
<dbReference type="CDD" id="cd16894">
    <property type="entry name" value="MltD-like"/>
    <property type="match status" value="1"/>
</dbReference>
<reference evidence="4 5" key="1">
    <citation type="submission" date="2019-11" db="EMBL/GenBank/DDBJ databases">
        <authorList>
            <person name="Im W.T."/>
        </authorList>
    </citation>
    <scope>NUCLEOTIDE SEQUENCE [LARGE SCALE GENOMIC DNA]</scope>
    <source>
        <strain evidence="4 5">SB-02</strain>
    </source>
</reference>
<keyword evidence="5" id="KW-1185">Reference proteome</keyword>